<dbReference type="Gene3D" id="2.60.200.20">
    <property type="match status" value="1"/>
</dbReference>
<dbReference type="SUPFAM" id="SSF49879">
    <property type="entry name" value="SMAD/FHA domain"/>
    <property type="match status" value="1"/>
</dbReference>
<reference evidence="4" key="1">
    <citation type="submission" date="2023-06" db="EMBL/GenBank/DDBJ databases">
        <title>Identification and characterization of horizontal gene transfer across gut microbiota members of farm animals based on homology search.</title>
        <authorList>
            <person name="Zeman M."/>
            <person name="Kubasova T."/>
            <person name="Jahodarova E."/>
            <person name="Nykrynova M."/>
            <person name="Rychlik I."/>
        </authorList>
    </citation>
    <scope>NUCLEOTIDE SEQUENCE [LARGE SCALE GENOMIC DNA]</scope>
    <source>
        <strain evidence="4">154_Feed</strain>
    </source>
</reference>
<protein>
    <submittedName>
        <fullName evidence="3">FHA domain-containing protein</fullName>
    </submittedName>
</protein>
<evidence type="ECO:0000313" key="4">
    <source>
        <dbReference type="Proteomes" id="UP001529421"/>
    </source>
</evidence>
<comment type="caution">
    <text evidence="3">The sequence shown here is derived from an EMBL/GenBank/DDBJ whole genome shotgun (WGS) entry which is preliminary data.</text>
</comment>
<dbReference type="InterPro" id="IPR000253">
    <property type="entry name" value="FHA_dom"/>
</dbReference>
<dbReference type="EMBL" id="JAUDDZ010000007">
    <property type="protein sequence ID" value="MDM8275105.1"/>
    <property type="molecule type" value="Genomic_DNA"/>
</dbReference>
<dbReference type="CDD" id="cd00060">
    <property type="entry name" value="FHA"/>
    <property type="match status" value="1"/>
</dbReference>
<evidence type="ECO:0000259" key="2">
    <source>
        <dbReference type="PROSITE" id="PS50006"/>
    </source>
</evidence>
<organism evidence="3 4">
    <name type="scientific">Enorma phocaeensis</name>
    <dbReference type="NCBI Taxonomy" id="1871019"/>
    <lineage>
        <taxon>Bacteria</taxon>
        <taxon>Bacillati</taxon>
        <taxon>Actinomycetota</taxon>
        <taxon>Coriobacteriia</taxon>
        <taxon>Coriobacteriales</taxon>
        <taxon>Coriobacteriaceae</taxon>
        <taxon>Enorma</taxon>
    </lineage>
</organism>
<keyword evidence="1" id="KW-0597">Phosphoprotein</keyword>
<keyword evidence="4" id="KW-1185">Reference proteome</keyword>
<dbReference type="RefSeq" id="WP_289545164.1">
    <property type="nucleotide sequence ID" value="NZ_JAUDDZ010000007.1"/>
</dbReference>
<sequence>MMGETPSSAMFGDLRRFCGIAHRDAARLLLNRTALYGGKSLQQRIDDKTFLSREIVHAQPFALPHELFADLASSAQTVAARAIAAHGGGRGGCSEVIAHYRGTAALAMQEALEESGIDPMPYANVVQKIMSFTMRQESDRALLLVMQFIATGCLTSPQAAAEKVDAFASSSLSLSLDTMVATNPSPRQASSTASPLPQLGLIRLVDGAFRPPIHKLSCEDTGTVLGCLPTGTSAIADVDPDVSRQHARIWRDGGRWYLVDLGSTNGTCVISGANKAIYRLRDSADEAPGDNAVSEPFEIRNSDIICLGATTRFLVMKLAP</sequence>
<dbReference type="SMART" id="SM00240">
    <property type="entry name" value="FHA"/>
    <property type="match status" value="1"/>
</dbReference>
<reference evidence="3 4" key="2">
    <citation type="submission" date="2023-06" db="EMBL/GenBank/DDBJ databases">
        <authorList>
            <person name="Zeman M."/>
            <person name="Kubasova T."/>
            <person name="Jahodarova E."/>
            <person name="Nykrynova M."/>
            <person name="Rychlik I."/>
        </authorList>
    </citation>
    <scope>NUCLEOTIDE SEQUENCE [LARGE SCALE GENOMIC DNA]</scope>
    <source>
        <strain evidence="3 4">154_Feed</strain>
    </source>
</reference>
<evidence type="ECO:0000313" key="3">
    <source>
        <dbReference type="EMBL" id="MDM8275105.1"/>
    </source>
</evidence>
<feature type="domain" description="FHA" evidence="2">
    <location>
        <begin position="223"/>
        <end position="269"/>
    </location>
</feature>
<proteinExistence type="predicted"/>
<dbReference type="Proteomes" id="UP001529421">
    <property type="component" value="Unassembled WGS sequence"/>
</dbReference>
<evidence type="ECO:0000256" key="1">
    <source>
        <dbReference type="ARBA" id="ARBA00022553"/>
    </source>
</evidence>
<gene>
    <name evidence="3" type="ORF">QUW28_06285</name>
</gene>
<dbReference type="PROSITE" id="PS50006">
    <property type="entry name" value="FHA_DOMAIN"/>
    <property type="match status" value="1"/>
</dbReference>
<name>A0ABT7V9C4_9ACTN</name>
<dbReference type="InterPro" id="IPR008984">
    <property type="entry name" value="SMAD_FHA_dom_sf"/>
</dbReference>
<accession>A0ABT7V9C4</accession>
<dbReference type="Pfam" id="PF00498">
    <property type="entry name" value="FHA"/>
    <property type="match status" value="1"/>
</dbReference>